<protein>
    <submittedName>
        <fullName evidence="1">Uncharacterized protein</fullName>
    </submittedName>
</protein>
<dbReference type="Proteomes" id="UP000821845">
    <property type="component" value="Chromosome 2"/>
</dbReference>
<name>A0ACB7SVU4_HYAAI</name>
<gene>
    <name evidence="1" type="ORF">HPB50_012908</name>
</gene>
<organism evidence="1 2">
    <name type="scientific">Hyalomma asiaticum</name>
    <name type="common">Tick</name>
    <dbReference type="NCBI Taxonomy" id="266040"/>
    <lineage>
        <taxon>Eukaryota</taxon>
        <taxon>Metazoa</taxon>
        <taxon>Ecdysozoa</taxon>
        <taxon>Arthropoda</taxon>
        <taxon>Chelicerata</taxon>
        <taxon>Arachnida</taxon>
        <taxon>Acari</taxon>
        <taxon>Parasitiformes</taxon>
        <taxon>Ixodida</taxon>
        <taxon>Ixodoidea</taxon>
        <taxon>Ixodidae</taxon>
        <taxon>Hyalomminae</taxon>
        <taxon>Hyalomma</taxon>
    </lineage>
</organism>
<proteinExistence type="predicted"/>
<evidence type="ECO:0000313" key="1">
    <source>
        <dbReference type="EMBL" id="KAH6938800.1"/>
    </source>
</evidence>
<accession>A0ACB7SVU4</accession>
<reference evidence="1" key="1">
    <citation type="submission" date="2020-05" db="EMBL/GenBank/DDBJ databases">
        <title>Large-scale comparative analyses of tick genomes elucidate their genetic diversity and vector capacities.</title>
        <authorList>
            <person name="Jia N."/>
            <person name="Wang J."/>
            <person name="Shi W."/>
            <person name="Du L."/>
            <person name="Sun Y."/>
            <person name="Zhan W."/>
            <person name="Jiang J."/>
            <person name="Wang Q."/>
            <person name="Zhang B."/>
            <person name="Ji P."/>
            <person name="Sakyi L.B."/>
            <person name="Cui X."/>
            <person name="Yuan T."/>
            <person name="Jiang B."/>
            <person name="Yang W."/>
            <person name="Lam T.T.-Y."/>
            <person name="Chang Q."/>
            <person name="Ding S."/>
            <person name="Wang X."/>
            <person name="Zhu J."/>
            <person name="Ruan X."/>
            <person name="Zhao L."/>
            <person name="Wei J."/>
            <person name="Que T."/>
            <person name="Du C."/>
            <person name="Cheng J."/>
            <person name="Dai P."/>
            <person name="Han X."/>
            <person name="Huang E."/>
            <person name="Gao Y."/>
            <person name="Liu J."/>
            <person name="Shao H."/>
            <person name="Ye R."/>
            <person name="Li L."/>
            <person name="Wei W."/>
            <person name="Wang X."/>
            <person name="Wang C."/>
            <person name="Yang T."/>
            <person name="Huo Q."/>
            <person name="Li W."/>
            <person name="Guo W."/>
            <person name="Chen H."/>
            <person name="Zhou L."/>
            <person name="Ni X."/>
            <person name="Tian J."/>
            <person name="Zhou Y."/>
            <person name="Sheng Y."/>
            <person name="Liu T."/>
            <person name="Pan Y."/>
            <person name="Xia L."/>
            <person name="Li J."/>
            <person name="Zhao F."/>
            <person name="Cao W."/>
        </authorList>
    </citation>
    <scope>NUCLEOTIDE SEQUENCE</scope>
    <source>
        <strain evidence="1">Hyas-2018</strain>
    </source>
</reference>
<dbReference type="EMBL" id="CM023482">
    <property type="protein sequence ID" value="KAH6938800.1"/>
    <property type="molecule type" value="Genomic_DNA"/>
</dbReference>
<evidence type="ECO:0000313" key="2">
    <source>
        <dbReference type="Proteomes" id="UP000821845"/>
    </source>
</evidence>
<comment type="caution">
    <text evidence="1">The sequence shown here is derived from an EMBL/GenBank/DDBJ whole genome shotgun (WGS) entry which is preliminary data.</text>
</comment>
<keyword evidence="2" id="KW-1185">Reference proteome</keyword>
<sequence length="69" mass="7730">MSSHHSLQHVSHDGRKQQPTTIHGSCIHHVFPNFKIHPLQQDPPTVHFSDHKAILIKAKCAPKVLDAAQ</sequence>